<gene>
    <name evidence="4" type="ORF">DP116_24550</name>
</gene>
<evidence type="ECO:0000313" key="5">
    <source>
        <dbReference type="Proteomes" id="UP000718564"/>
    </source>
</evidence>
<dbReference type="InterPro" id="IPR001613">
    <property type="entry name" value="Flavin_amine_oxidase"/>
</dbReference>
<sequence length="540" mass="59664">MARSALMAFLQRAYKITQVSLETGIPADEIVDILQQKTTRRRLIYGGLGLASAISAVTWHDGSDSVAFGTIPKVLVVGAGIAGLVAAYRLYQAGVPVDIVEARNRIGGRIYTLQNALGTSIPVDLGGEFIDTKHTSLRSLAQELGLQIADLYAADKDLIQGTLYFQGRKISEKEILQWFTPLVQKIKRDLAAIGKTPVTYRTHNQVAIKLDNTSITQYLEEAQVHPLLSQRIQVAYTGLYGREAREQSSLNMLLFIGTDTNSFQISAESDERYQIVGGNDQVPRLLARLLTNSIETGTQLEAITTRNDGSYRVSLRSGNRSFERTYERVLLALPFSTLRQVSLNVDLPAVKKKAIAQLGYGNNAKLITAYQERIWRTRYNSTAFVSCDLDFQTIWEASRYQPGSNGLLTNFTSAQSSLLLGQGSAESQAQKLLTQLEKIFPGIASVRKGEAIRAYWPREPYTRGSYACYLVGQWTTIAGAEQENVGNLFFAGEHCSQRFQGYMEGGCRTGEMAAVQILRSLGLKKSAAQQQARITEKQTS</sequence>
<proteinExistence type="predicted"/>
<dbReference type="PRINTS" id="PR00757">
    <property type="entry name" value="AMINEOXDASEF"/>
</dbReference>
<reference evidence="4 5" key="1">
    <citation type="submission" date="2018-06" db="EMBL/GenBank/DDBJ databases">
        <title>Comparative genomics of Brasilonema spp. strains.</title>
        <authorList>
            <person name="Alvarenga D.O."/>
            <person name="Fiore M.F."/>
            <person name="Varani A.M."/>
        </authorList>
    </citation>
    <scope>NUCLEOTIDE SEQUENCE [LARGE SCALE GENOMIC DNA]</scope>
    <source>
        <strain evidence="4 5">SPC951</strain>
    </source>
</reference>
<feature type="domain" description="Amine oxidase" evidence="3">
    <location>
        <begin position="81"/>
        <end position="518"/>
    </location>
</feature>
<comment type="caution">
    <text evidence="4">The sequence shown here is derived from an EMBL/GenBank/DDBJ whole genome shotgun (WGS) entry which is preliminary data.</text>
</comment>
<dbReference type="InterPro" id="IPR002937">
    <property type="entry name" value="Amino_oxidase"/>
</dbReference>
<keyword evidence="2" id="KW-0560">Oxidoreductase</keyword>
<dbReference type="Pfam" id="PF01593">
    <property type="entry name" value="Amino_oxidase"/>
    <property type="match status" value="1"/>
</dbReference>
<dbReference type="SUPFAM" id="SSF51905">
    <property type="entry name" value="FAD/NAD(P)-binding domain"/>
    <property type="match status" value="1"/>
</dbReference>
<dbReference type="Gene3D" id="3.90.660.10">
    <property type="match status" value="1"/>
</dbReference>
<accession>A0ABX1PDQ9</accession>
<name>A0ABX1PDQ9_9CYAN</name>
<dbReference type="PANTHER" id="PTHR10742:SF410">
    <property type="entry name" value="LYSINE-SPECIFIC HISTONE DEMETHYLASE 2"/>
    <property type="match status" value="1"/>
</dbReference>
<evidence type="ECO:0000313" key="4">
    <source>
        <dbReference type="EMBL" id="NMG22444.1"/>
    </source>
</evidence>
<dbReference type="Gene3D" id="3.50.50.60">
    <property type="entry name" value="FAD/NAD(P)-binding domain"/>
    <property type="match status" value="1"/>
</dbReference>
<comment type="cofactor">
    <cofactor evidence="1">
        <name>FAD</name>
        <dbReference type="ChEBI" id="CHEBI:57692"/>
    </cofactor>
</comment>
<evidence type="ECO:0000256" key="1">
    <source>
        <dbReference type="ARBA" id="ARBA00001974"/>
    </source>
</evidence>
<dbReference type="RefSeq" id="WP_169157640.1">
    <property type="nucleotide sequence ID" value="NZ_CAWPJE010000261.1"/>
</dbReference>
<evidence type="ECO:0000259" key="3">
    <source>
        <dbReference type="Pfam" id="PF01593"/>
    </source>
</evidence>
<dbReference type="Proteomes" id="UP000718564">
    <property type="component" value="Unassembled WGS sequence"/>
</dbReference>
<dbReference type="InterPro" id="IPR036188">
    <property type="entry name" value="FAD/NAD-bd_sf"/>
</dbReference>
<organism evidence="4 5">
    <name type="scientific">Brasilonema bromeliae SPC951</name>
    <dbReference type="NCBI Taxonomy" id="385972"/>
    <lineage>
        <taxon>Bacteria</taxon>
        <taxon>Bacillati</taxon>
        <taxon>Cyanobacteriota</taxon>
        <taxon>Cyanophyceae</taxon>
        <taxon>Nostocales</taxon>
        <taxon>Scytonemataceae</taxon>
        <taxon>Brasilonema</taxon>
        <taxon>Bromeliae group (in: Brasilonema)</taxon>
    </lineage>
</organism>
<dbReference type="InterPro" id="IPR050281">
    <property type="entry name" value="Flavin_monoamine_oxidase"/>
</dbReference>
<protein>
    <submittedName>
        <fullName evidence="4">Monoamine oxidase</fullName>
    </submittedName>
</protein>
<dbReference type="PANTHER" id="PTHR10742">
    <property type="entry name" value="FLAVIN MONOAMINE OXIDASE"/>
    <property type="match status" value="1"/>
</dbReference>
<dbReference type="Gene3D" id="1.10.405.10">
    <property type="entry name" value="Guanine Nucleotide Dissociation Inhibitor, domain 1"/>
    <property type="match status" value="1"/>
</dbReference>
<evidence type="ECO:0000256" key="2">
    <source>
        <dbReference type="ARBA" id="ARBA00023002"/>
    </source>
</evidence>
<dbReference type="SUPFAM" id="SSF54373">
    <property type="entry name" value="FAD-linked reductases, C-terminal domain"/>
    <property type="match status" value="1"/>
</dbReference>
<keyword evidence="5" id="KW-1185">Reference proteome</keyword>
<dbReference type="EMBL" id="QMEB01000260">
    <property type="protein sequence ID" value="NMG22444.1"/>
    <property type="molecule type" value="Genomic_DNA"/>
</dbReference>